<evidence type="ECO:0000313" key="2">
    <source>
        <dbReference type="EMBL" id="CUS21378.1"/>
    </source>
</evidence>
<dbReference type="PANTHER" id="PTHR38645">
    <property type="entry name" value="CHROMOSOME 9, WHOLE GENOME SHOTGUN SEQUENCE"/>
    <property type="match status" value="1"/>
</dbReference>
<evidence type="ECO:0000256" key="1">
    <source>
        <dbReference type="SAM" id="MobiDB-lite"/>
    </source>
</evidence>
<dbReference type="InterPro" id="IPR029196">
    <property type="entry name" value="HAPSTR1-like"/>
</dbReference>
<sequence length="162" mass="18074">MERLNSLEKSLPPERPATDQAIDKLNQQVTQEFKIAANAVTSLYRLSSERSSLSRHAGYAECLDDVLQQLEGGRTAEELRQWCEERKREIRGSTATKTELGAPIVADRTPTMPSGPSSDVCGPLSSFASRDRRAKPNRSATAQTDPERKIKKPRNWNNRPAP</sequence>
<feature type="region of interest" description="Disordered" evidence="1">
    <location>
        <begin position="1"/>
        <end position="20"/>
    </location>
</feature>
<keyword evidence="3" id="KW-1185">Reference proteome</keyword>
<feature type="region of interest" description="Disordered" evidence="1">
    <location>
        <begin position="86"/>
        <end position="162"/>
    </location>
</feature>
<dbReference type="AlphaFoldDB" id="A0A0P1KWT2"/>
<dbReference type="Proteomes" id="UP000236544">
    <property type="component" value="Unassembled WGS sequence"/>
</dbReference>
<protein>
    <submittedName>
        <fullName evidence="2">LAQU0S03e01200g1_1</fullName>
    </submittedName>
</protein>
<dbReference type="Pfam" id="PF15251">
    <property type="entry name" value="TAPR1-like"/>
    <property type="match status" value="1"/>
</dbReference>
<dbReference type="OrthoDB" id="21418at2759"/>
<gene>
    <name evidence="2" type="ORF">LAQU0_S03e01200g</name>
</gene>
<evidence type="ECO:0000313" key="3">
    <source>
        <dbReference type="Proteomes" id="UP000236544"/>
    </source>
</evidence>
<proteinExistence type="predicted"/>
<reference evidence="3" key="1">
    <citation type="submission" date="2015-10" db="EMBL/GenBank/DDBJ databases">
        <authorList>
            <person name="Devillers H."/>
        </authorList>
    </citation>
    <scope>NUCLEOTIDE SEQUENCE [LARGE SCALE GENOMIC DNA]</scope>
</reference>
<dbReference type="PANTHER" id="PTHR38645:SF1">
    <property type="entry name" value="YALI0F12243P"/>
    <property type="match status" value="1"/>
</dbReference>
<name>A0A0P1KWT2_9SACH</name>
<dbReference type="EMBL" id="LN890565">
    <property type="protein sequence ID" value="CUS21378.1"/>
    <property type="molecule type" value="Genomic_DNA"/>
</dbReference>
<organism evidence="2 3">
    <name type="scientific">Lachancea quebecensis</name>
    <dbReference type="NCBI Taxonomy" id="1654605"/>
    <lineage>
        <taxon>Eukaryota</taxon>
        <taxon>Fungi</taxon>
        <taxon>Dikarya</taxon>
        <taxon>Ascomycota</taxon>
        <taxon>Saccharomycotina</taxon>
        <taxon>Saccharomycetes</taxon>
        <taxon>Saccharomycetales</taxon>
        <taxon>Saccharomycetaceae</taxon>
        <taxon>Lachancea</taxon>
    </lineage>
</organism>
<accession>A0A0P1KWT2</accession>